<dbReference type="SUPFAM" id="SSF51604">
    <property type="entry name" value="Enolase C-terminal domain-like"/>
    <property type="match status" value="1"/>
</dbReference>
<keyword evidence="2" id="KW-0479">Metal-binding</keyword>
<evidence type="ECO:0000256" key="2">
    <source>
        <dbReference type="ARBA" id="ARBA00022723"/>
    </source>
</evidence>
<dbReference type="InterPro" id="IPR013342">
    <property type="entry name" value="Mandelate_racemase_C"/>
</dbReference>
<dbReference type="Pfam" id="PF02746">
    <property type="entry name" value="MR_MLE_N"/>
    <property type="match status" value="1"/>
</dbReference>
<organism evidence="5 6">
    <name type="scientific">Litorivicinus lipolyticus</name>
    <dbReference type="NCBI Taxonomy" id="418701"/>
    <lineage>
        <taxon>Bacteria</taxon>
        <taxon>Pseudomonadati</taxon>
        <taxon>Pseudomonadota</taxon>
        <taxon>Gammaproteobacteria</taxon>
        <taxon>Oceanospirillales</taxon>
        <taxon>Litorivicinaceae</taxon>
        <taxon>Litorivicinus</taxon>
    </lineage>
</organism>
<dbReference type="SUPFAM" id="SSF54826">
    <property type="entry name" value="Enolase N-terminal domain-like"/>
    <property type="match status" value="1"/>
</dbReference>
<dbReference type="SFLD" id="SFLDG00179">
    <property type="entry name" value="mandelate_racemase"/>
    <property type="match status" value="1"/>
</dbReference>
<evidence type="ECO:0000256" key="1">
    <source>
        <dbReference type="ARBA" id="ARBA00001946"/>
    </source>
</evidence>
<evidence type="ECO:0000256" key="3">
    <source>
        <dbReference type="ARBA" id="ARBA00022842"/>
    </source>
</evidence>
<dbReference type="Pfam" id="PF13378">
    <property type="entry name" value="MR_MLE_C"/>
    <property type="match status" value="1"/>
</dbReference>
<name>A0A5Q2Q9U7_9GAMM</name>
<dbReference type="InterPro" id="IPR046945">
    <property type="entry name" value="RHMD-like"/>
</dbReference>
<comment type="cofactor">
    <cofactor evidence="1">
        <name>Mg(2+)</name>
        <dbReference type="ChEBI" id="CHEBI:18420"/>
    </cofactor>
</comment>
<dbReference type="PANTHER" id="PTHR13794:SF58">
    <property type="entry name" value="MITOCHONDRIAL ENOLASE SUPERFAMILY MEMBER 1"/>
    <property type="match status" value="1"/>
</dbReference>
<evidence type="ECO:0000313" key="5">
    <source>
        <dbReference type="EMBL" id="QGG81078.1"/>
    </source>
</evidence>
<dbReference type="SFLD" id="SFLDS00001">
    <property type="entry name" value="Enolase"/>
    <property type="match status" value="1"/>
</dbReference>
<dbReference type="InterPro" id="IPR013341">
    <property type="entry name" value="Mandelate_racemase_N_dom"/>
</dbReference>
<dbReference type="PANTHER" id="PTHR13794">
    <property type="entry name" value="ENOLASE SUPERFAMILY, MANDELATE RACEMASE"/>
    <property type="match status" value="1"/>
</dbReference>
<dbReference type="SMART" id="SM00922">
    <property type="entry name" value="MR_MLE"/>
    <property type="match status" value="1"/>
</dbReference>
<keyword evidence="6" id="KW-1185">Reference proteome</keyword>
<dbReference type="InterPro" id="IPR029065">
    <property type="entry name" value="Enolase_C-like"/>
</dbReference>
<dbReference type="GO" id="GO:0016836">
    <property type="term" value="F:hydro-lyase activity"/>
    <property type="evidence" value="ECO:0007669"/>
    <property type="project" value="TreeGrafter"/>
</dbReference>
<dbReference type="GO" id="GO:0000287">
    <property type="term" value="F:magnesium ion binding"/>
    <property type="evidence" value="ECO:0007669"/>
    <property type="project" value="TreeGrafter"/>
</dbReference>
<dbReference type="Proteomes" id="UP000388235">
    <property type="component" value="Chromosome"/>
</dbReference>
<accession>A0A5Q2Q9U7</accession>
<evidence type="ECO:0000313" key="6">
    <source>
        <dbReference type="Proteomes" id="UP000388235"/>
    </source>
</evidence>
<dbReference type="EMBL" id="CP045871">
    <property type="protein sequence ID" value="QGG81078.1"/>
    <property type="molecule type" value="Genomic_DNA"/>
</dbReference>
<sequence>MTTTTIASIQVTAVSVPMTHPHKTASGTISACPLLLIDATSACGATGHSILFTYTPGALKPTGDLVLGLGELIRGKTAAPKDIFAFLNSKHRLLGTQGLVGMAIAGIDMALWDLLARRTHQSLTELLGGSQKPIAAYGGVGFDGVIGSANAAEAFVQQGFTGVKAKIGYATVAEDLAVVQAMRAAVGENVSIMVDYNQSLGPAEAIARLSALADEGLEWVEEPSLAHDYQSLAHIRTNASMPIQAGENWWGIQDLQHALDAGSTDLLMPDIMKIGGVSGWLNAAAMAEAKQLRVSNHLWPEISARMLECTPTAHWLEYADWWNPILKSPLQIENGYAITGDALGAGIEWCGDAVERYRV</sequence>
<proteinExistence type="predicted"/>
<dbReference type="InterPro" id="IPR018110">
    <property type="entry name" value="Mandel_Rmase/mucon_lact_enz_CS"/>
</dbReference>
<keyword evidence="3" id="KW-0460">Magnesium</keyword>
<dbReference type="GO" id="GO:0009063">
    <property type="term" value="P:amino acid catabolic process"/>
    <property type="evidence" value="ECO:0007669"/>
    <property type="project" value="InterPro"/>
</dbReference>
<protein>
    <submittedName>
        <fullName evidence="5">Mandelate racemase</fullName>
    </submittedName>
</protein>
<dbReference type="PROSITE" id="PS00909">
    <property type="entry name" value="MR_MLE_2"/>
    <property type="match status" value="1"/>
</dbReference>
<dbReference type="Gene3D" id="3.30.390.10">
    <property type="entry name" value="Enolase-like, N-terminal domain"/>
    <property type="match status" value="1"/>
</dbReference>
<dbReference type="AlphaFoldDB" id="A0A5Q2Q9U7"/>
<dbReference type="KEGG" id="llp:GH975_11085"/>
<gene>
    <name evidence="5" type="ORF">GH975_11085</name>
</gene>
<dbReference type="RefSeq" id="WP_153714581.1">
    <property type="nucleotide sequence ID" value="NZ_CP045871.1"/>
</dbReference>
<dbReference type="InterPro" id="IPR036849">
    <property type="entry name" value="Enolase-like_C_sf"/>
</dbReference>
<dbReference type="InterPro" id="IPR029017">
    <property type="entry name" value="Enolase-like_N"/>
</dbReference>
<dbReference type="PROSITE" id="PS00908">
    <property type="entry name" value="MR_MLE_1"/>
    <property type="match status" value="1"/>
</dbReference>
<dbReference type="OrthoDB" id="9782675at2"/>
<evidence type="ECO:0000259" key="4">
    <source>
        <dbReference type="SMART" id="SM00922"/>
    </source>
</evidence>
<dbReference type="Gene3D" id="3.20.20.120">
    <property type="entry name" value="Enolase-like C-terminal domain"/>
    <property type="match status" value="1"/>
</dbReference>
<feature type="domain" description="Mandelate racemase/muconate lactonizing enzyme C-terminal" evidence="4">
    <location>
        <begin position="145"/>
        <end position="242"/>
    </location>
</feature>
<reference evidence="5 6" key="1">
    <citation type="submission" date="2019-11" db="EMBL/GenBank/DDBJ databases">
        <authorList>
            <person name="Khan S.A."/>
            <person name="Jeon C.O."/>
            <person name="Chun B.H."/>
        </authorList>
    </citation>
    <scope>NUCLEOTIDE SEQUENCE [LARGE SCALE GENOMIC DNA]</scope>
    <source>
        <strain evidence="5 6">IMCC 1097</strain>
    </source>
</reference>
<dbReference type="GO" id="GO:0016052">
    <property type="term" value="P:carbohydrate catabolic process"/>
    <property type="evidence" value="ECO:0007669"/>
    <property type="project" value="TreeGrafter"/>
</dbReference>